<sequence>MPDGYGKLTPRDDPYGWALAQIEAIRGLPADTAGFDRDGMLEFLEDSAHAMLAKVKSQLINLMAHLTKAACTRNSEVIGHWRNECRNFHQEIVIEYRRSMRKEIDMERLWRYTIKRVTESFEDYGEPIPKLPAECPFTLAQLVDEELDITGAMESLRARWSGG</sequence>
<keyword evidence="2" id="KW-1185">Reference proteome</keyword>
<dbReference type="Pfam" id="PF01724">
    <property type="entry name" value="DUF29"/>
    <property type="match status" value="1"/>
</dbReference>
<organism evidence="1 2">
    <name type="scientific">Azospirillum oleiclasticum</name>
    <dbReference type="NCBI Taxonomy" id="2735135"/>
    <lineage>
        <taxon>Bacteria</taxon>
        <taxon>Pseudomonadati</taxon>
        <taxon>Pseudomonadota</taxon>
        <taxon>Alphaproteobacteria</taxon>
        <taxon>Rhodospirillales</taxon>
        <taxon>Azospirillaceae</taxon>
        <taxon>Azospirillum</taxon>
    </lineage>
</organism>
<reference evidence="1 2" key="1">
    <citation type="submission" date="2020-05" db="EMBL/GenBank/DDBJ databases">
        <title>Azospirillum oleiclasticum sp. nov, a nitrogen-fixing and heavy crude oil-emulsifying bacterium isolated from the crude oil of Yumen Oilfield.</title>
        <authorList>
            <person name="Wu D."/>
            <person name="Cai M."/>
            <person name="Zhang X."/>
        </authorList>
    </citation>
    <scope>NUCLEOTIDE SEQUENCE [LARGE SCALE GENOMIC DNA]</scope>
    <source>
        <strain evidence="1 2">ROY-1-1-2</strain>
    </source>
</reference>
<gene>
    <name evidence="1" type="ORF">HND93_06975</name>
</gene>
<comment type="caution">
    <text evidence="1">The sequence shown here is derived from an EMBL/GenBank/DDBJ whole genome shotgun (WGS) entry which is preliminary data.</text>
</comment>
<name>A0ABX2T875_9PROT</name>
<dbReference type="EMBL" id="JABFDB010000002">
    <property type="protein sequence ID" value="NYZ19447.1"/>
    <property type="molecule type" value="Genomic_DNA"/>
</dbReference>
<dbReference type="RefSeq" id="WP_180281191.1">
    <property type="nucleotide sequence ID" value="NZ_JABFDB010000002.1"/>
</dbReference>
<evidence type="ECO:0000313" key="1">
    <source>
        <dbReference type="EMBL" id="NYZ19447.1"/>
    </source>
</evidence>
<protein>
    <submittedName>
        <fullName evidence="1">DUF29 family protein</fullName>
    </submittedName>
</protein>
<accession>A0ABX2T875</accession>
<dbReference type="Gene3D" id="1.20.1220.20">
    <property type="entry name" value="Uncharcterised protein PF01724"/>
    <property type="match status" value="1"/>
</dbReference>
<dbReference type="Proteomes" id="UP000584642">
    <property type="component" value="Unassembled WGS sequence"/>
</dbReference>
<evidence type="ECO:0000313" key="2">
    <source>
        <dbReference type="Proteomes" id="UP000584642"/>
    </source>
</evidence>
<proteinExistence type="predicted"/>